<evidence type="ECO:0000313" key="2">
    <source>
        <dbReference type="EMBL" id="GAU96757.1"/>
    </source>
</evidence>
<evidence type="ECO:0000256" key="1">
    <source>
        <dbReference type="SAM" id="MobiDB-lite"/>
    </source>
</evidence>
<comment type="caution">
    <text evidence="2">The sequence shown here is derived from an EMBL/GenBank/DDBJ whole genome shotgun (WGS) entry which is preliminary data.</text>
</comment>
<keyword evidence="3" id="KW-1185">Reference proteome</keyword>
<evidence type="ECO:0000313" key="3">
    <source>
        <dbReference type="Proteomes" id="UP000186922"/>
    </source>
</evidence>
<name>A0A1D1VAJ7_RAMVA</name>
<dbReference type="AlphaFoldDB" id="A0A1D1VAJ7"/>
<reference evidence="2 3" key="1">
    <citation type="journal article" date="2016" name="Nat. Commun.">
        <title>Extremotolerant tardigrade genome and improved radiotolerance of human cultured cells by tardigrade-unique protein.</title>
        <authorList>
            <person name="Hashimoto T."/>
            <person name="Horikawa D.D."/>
            <person name="Saito Y."/>
            <person name="Kuwahara H."/>
            <person name="Kozuka-Hata H."/>
            <person name="Shin-I T."/>
            <person name="Minakuchi Y."/>
            <person name="Ohishi K."/>
            <person name="Motoyama A."/>
            <person name="Aizu T."/>
            <person name="Enomoto A."/>
            <person name="Kondo K."/>
            <person name="Tanaka S."/>
            <person name="Hara Y."/>
            <person name="Koshikawa S."/>
            <person name="Sagara H."/>
            <person name="Miura T."/>
            <person name="Yokobori S."/>
            <person name="Miyagawa K."/>
            <person name="Suzuki Y."/>
            <person name="Kubo T."/>
            <person name="Oyama M."/>
            <person name="Kohara Y."/>
            <person name="Fujiyama A."/>
            <person name="Arakawa K."/>
            <person name="Katayama T."/>
            <person name="Toyoda A."/>
            <person name="Kunieda T."/>
        </authorList>
    </citation>
    <scope>NUCLEOTIDE SEQUENCE [LARGE SCALE GENOMIC DNA]</scope>
    <source>
        <strain evidence="2 3">YOKOZUNA-1</strain>
    </source>
</reference>
<gene>
    <name evidence="2" type="primary">RvY_08153</name>
    <name evidence="2" type="synonym">RvY_08153.1</name>
    <name evidence="2" type="ORF">RvY_08153-1</name>
</gene>
<protein>
    <submittedName>
        <fullName evidence="2">Uncharacterized protein</fullName>
    </submittedName>
</protein>
<dbReference type="EMBL" id="BDGG01000003">
    <property type="protein sequence ID" value="GAU96757.1"/>
    <property type="molecule type" value="Genomic_DNA"/>
</dbReference>
<organism evidence="2 3">
    <name type="scientific">Ramazzottius varieornatus</name>
    <name type="common">Water bear</name>
    <name type="synonym">Tardigrade</name>
    <dbReference type="NCBI Taxonomy" id="947166"/>
    <lineage>
        <taxon>Eukaryota</taxon>
        <taxon>Metazoa</taxon>
        <taxon>Ecdysozoa</taxon>
        <taxon>Tardigrada</taxon>
        <taxon>Eutardigrada</taxon>
        <taxon>Parachela</taxon>
        <taxon>Hypsibioidea</taxon>
        <taxon>Ramazzottiidae</taxon>
        <taxon>Ramazzottius</taxon>
    </lineage>
</organism>
<feature type="region of interest" description="Disordered" evidence="1">
    <location>
        <begin position="1"/>
        <end position="23"/>
    </location>
</feature>
<dbReference type="Proteomes" id="UP000186922">
    <property type="component" value="Unassembled WGS sequence"/>
</dbReference>
<accession>A0A1D1VAJ7</accession>
<sequence length="157" mass="17398">MMRNSSGSRRKINGPRRLRDSPSSTWPYKRLCEMHRSESCNGPFTPLPMIPAIQMTEGPVRVSPGDICCRVTDAWRHMRRTVVGNSSKGLSIAKLVRITTGKGWLVPVRCSACPLLETNDNSFILPPFPPVSSDELLNMTSTLTWLAKTLKASNAIS</sequence>
<proteinExistence type="predicted"/>